<dbReference type="CDD" id="cd02516">
    <property type="entry name" value="CDP-ME_synthetase"/>
    <property type="match status" value="1"/>
</dbReference>
<reference evidence="8" key="1">
    <citation type="journal article" date="2014" name="Int. J. Syst. Evol. Microbiol.">
        <title>Complete genome sequence of Corynebacterium casei LMG S-19264T (=DSM 44701T), isolated from a smear-ripened cheese.</title>
        <authorList>
            <consortium name="US DOE Joint Genome Institute (JGI-PGF)"/>
            <person name="Walter F."/>
            <person name="Albersmeier A."/>
            <person name="Kalinowski J."/>
            <person name="Ruckert C."/>
        </authorList>
    </citation>
    <scope>NUCLEOTIDE SEQUENCE</scope>
    <source>
        <strain evidence="8">CGMCC 1.15425</strain>
    </source>
</reference>
<dbReference type="GO" id="GO:0019288">
    <property type="term" value="P:isopentenyl diphosphate biosynthetic process, methylerythritol 4-phosphate pathway"/>
    <property type="evidence" value="ECO:0007669"/>
    <property type="project" value="UniProtKB-UniRule"/>
</dbReference>
<feature type="site" description="Transition state stabilizer" evidence="7">
    <location>
        <position position="24"/>
    </location>
</feature>
<organism evidence="8 9">
    <name type="scientific">Pseudohongiella nitratireducens</name>
    <dbReference type="NCBI Taxonomy" id="1768907"/>
    <lineage>
        <taxon>Bacteria</taxon>
        <taxon>Pseudomonadati</taxon>
        <taxon>Pseudomonadota</taxon>
        <taxon>Gammaproteobacteria</taxon>
        <taxon>Pseudomonadales</taxon>
        <taxon>Pseudohongiellaceae</taxon>
        <taxon>Pseudohongiella</taxon>
    </lineage>
</organism>
<dbReference type="Pfam" id="PF01128">
    <property type="entry name" value="IspD"/>
    <property type="match status" value="1"/>
</dbReference>
<evidence type="ECO:0000256" key="5">
    <source>
        <dbReference type="ARBA" id="ARBA00022695"/>
    </source>
</evidence>
<dbReference type="EC" id="2.7.7.60" evidence="7"/>
<evidence type="ECO:0000256" key="4">
    <source>
        <dbReference type="ARBA" id="ARBA00022679"/>
    </source>
</evidence>
<evidence type="ECO:0000256" key="7">
    <source>
        <dbReference type="HAMAP-Rule" id="MF_00108"/>
    </source>
</evidence>
<dbReference type="RefSeq" id="WP_068811821.1">
    <property type="nucleotide sequence ID" value="NZ_BMIY01000008.1"/>
</dbReference>
<dbReference type="InterPro" id="IPR018294">
    <property type="entry name" value="ISPD_synthase_CS"/>
</dbReference>
<keyword evidence="9" id="KW-1185">Reference proteome</keyword>
<dbReference type="GO" id="GO:0050518">
    <property type="term" value="F:2-C-methyl-D-erythritol 4-phosphate cytidylyltransferase activity"/>
    <property type="evidence" value="ECO:0007669"/>
    <property type="project" value="UniProtKB-UniRule"/>
</dbReference>
<dbReference type="InterPro" id="IPR001228">
    <property type="entry name" value="IspD"/>
</dbReference>
<evidence type="ECO:0000256" key="2">
    <source>
        <dbReference type="ARBA" id="ARBA00004787"/>
    </source>
</evidence>
<comment type="function">
    <text evidence="7">Catalyzes the formation of 4-diphosphocytidyl-2-C-methyl-D-erythritol from CTP and 2-C-methyl-D-erythritol 4-phosphate (MEP).</text>
</comment>
<dbReference type="EMBL" id="BMIY01000008">
    <property type="protein sequence ID" value="GFZ76812.1"/>
    <property type="molecule type" value="Genomic_DNA"/>
</dbReference>
<evidence type="ECO:0000256" key="3">
    <source>
        <dbReference type="ARBA" id="ARBA00009789"/>
    </source>
</evidence>
<dbReference type="PANTHER" id="PTHR32125">
    <property type="entry name" value="2-C-METHYL-D-ERYTHRITOL 4-PHOSPHATE CYTIDYLYLTRANSFERASE, CHLOROPLASTIC"/>
    <property type="match status" value="1"/>
</dbReference>
<keyword evidence="5 7" id="KW-0548">Nucleotidyltransferase</keyword>
<sequence length="238" mass="25401">MMTKIHVVVPAAGSGRRMQSAVPKQYLTLSGESVLSHTLKRLLAALPALSTLTVALSPGDEQGRALLRQLASDYPGKAITTAPGGAERSDSVLNALDALRDVAGDQDWVLVHDAARPCVRGDDIARMMAVLSETPDVDGGLLAAPVAATLKRSDSEDCIMETVDRQQVWAAATPQTFRYHALRQALLKANEHEISVTDEASAMEAVGAKIKLIPCQPDNIKITWQGDIAMAEAILKSQ</sequence>
<comment type="similarity">
    <text evidence="3 7">Belongs to the IspD/TarI cytidylyltransferase family. IspD subfamily.</text>
</comment>
<accession>A0A916QJB3</accession>
<name>A0A916QJB3_9GAMM</name>
<dbReference type="PROSITE" id="PS01295">
    <property type="entry name" value="ISPD"/>
    <property type="match status" value="1"/>
</dbReference>
<dbReference type="HAMAP" id="MF_00108">
    <property type="entry name" value="IspD"/>
    <property type="match status" value="1"/>
</dbReference>
<dbReference type="SUPFAM" id="SSF53448">
    <property type="entry name" value="Nucleotide-diphospho-sugar transferases"/>
    <property type="match status" value="1"/>
</dbReference>
<dbReference type="PANTHER" id="PTHR32125:SF4">
    <property type="entry name" value="2-C-METHYL-D-ERYTHRITOL 4-PHOSPHATE CYTIDYLYLTRANSFERASE, CHLOROPLASTIC"/>
    <property type="match status" value="1"/>
</dbReference>
<evidence type="ECO:0000313" key="9">
    <source>
        <dbReference type="Proteomes" id="UP000627715"/>
    </source>
</evidence>
<dbReference type="Proteomes" id="UP000627715">
    <property type="component" value="Unassembled WGS sequence"/>
</dbReference>
<keyword evidence="4 7" id="KW-0808">Transferase</keyword>
<keyword evidence="6 7" id="KW-0414">Isoprene biosynthesis</keyword>
<dbReference type="FunFam" id="3.90.550.10:FF:000003">
    <property type="entry name" value="2-C-methyl-D-erythritol 4-phosphate cytidylyltransferase"/>
    <property type="match status" value="1"/>
</dbReference>
<dbReference type="NCBIfam" id="TIGR00453">
    <property type="entry name" value="ispD"/>
    <property type="match status" value="1"/>
</dbReference>
<gene>
    <name evidence="7 8" type="primary">ispD</name>
    <name evidence="8" type="ORF">GCM10011403_19750</name>
</gene>
<comment type="catalytic activity">
    <reaction evidence="1 7">
        <text>2-C-methyl-D-erythritol 4-phosphate + CTP + H(+) = 4-CDP-2-C-methyl-D-erythritol + diphosphate</text>
        <dbReference type="Rhea" id="RHEA:13429"/>
        <dbReference type="ChEBI" id="CHEBI:15378"/>
        <dbReference type="ChEBI" id="CHEBI:33019"/>
        <dbReference type="ChEBI" id="CHEBI:37563"/>
        <dbReference type="ChEBI" id="CHEBI:57823"/>
        <dbReference type="ChEBI" id="CHEBI:58262"/>
        <dbReference type="EC" id="2.7.7.60"/>
    </reaction>
</comment>
<feature type="site" description="Transition state stabilizer" evidence="7">
    <location>
        <position position="17"/>
    </location>
</feature>
<dbReference type="Gene3D" id="3.90.550.10">
    <property type="entry name" value="Spore Coat Polysaccharide Biosynthesis Protein SpsA, Chain A"/>
    <property type="match status" value="1"/>
</dbReference>
<evidence type="ECO:0000256" key="6">
    <source>
        <dbReference type="ARBA" id="ARBA00023229"/>
    </source>
</evidence>
<proteinExistence type="inferred from homology"/>
<reference evidence="8" key="2">
    <citation type="submission" date="2020-09" db="EMBL/GenBank/DDBJ databases">
        <authorList>
            <person name="Sun Q."/>
            <person name="Zhou Y."/>
        </authorList>
    </citation>
    <scope>NUCLEOTIDE SEQUENCE</scope>
    <source>
        <strain evidence="8">CGMCC 1.15425</strain>
    </source>
</reference>
<dbReference type="InterPro" id="IPR029044">
    <property type="entry name" value="Nucleotide-diphossugar_trans"/>
</dbReference>
<evidence type="ECO:0000256" key="1">
    <source>
        <dbReference type="ARBA" id="ARBA00001282"/>
    </source>
</evidence>
<evidence type="ECO:0000313" key="8">
    <source>
        <dbReference type="EMBL" id="GFZ76812.1"/>
    </source>
</evidence>
<comment type="pathway">
    <text evidence="2 7">Isoprenoid biosynthesis; isopentenyl diphosphate biosynthesis via DXP pathway; isopentenyl diphosphate from 1-deoxy-D-xylulose 5-phosphate: step 2/6.</text>
</comment>
<comment type="caution">
    <text evidence="8">The sequence shown here is derived from an EMBL/GenBank/DDBJ whole genome shotgun (WGS) entry which is preliminary data.</text>
</comment>
<dbReference type="InterPro" id="IPR034683">
    <property type="entry name" value="IspD/TarI"/>
</dbReference>
<feature type="site" description="Positions MEP for the nucleophilic attack" evidence="7">
    <location>
        <position position="221"/>
    </location>
</feature>
<protein>
    <recommendedName>
        <fullName evidence="7">2-C-methyl-D-erythritol 4-phosphate cytidylyltransferase</fullName>
        <ecNumber evidence="7">2.7.7.60</ecNumber>
    </recommendedName>
    <alternativeName>
        <fullName evidence="7">4-diphosphocytidyl-2C-methyl-D-erythritol synthase</fullName>
    </alternativeName>
    <alternativeName>
        <fullName evidence="7">MEP cytidylyltransferase</fullName>
        <shortName evidence="7">MCT</shortName>
    </alternativeName>
</protein>
<dbReference type="AlphaFoldDB" id="A0A916QJB3"/>
<dbReference type="InterPro" id="IPR050088">
    <property type="entry name" value="IspD/TarI_cytidylyltransf_bact"/>
</dbReference>
<feature type="site" description="Positions MEP for the nucleophilic attack" evidence="7">
    <location>
        <position position="165"/>
    </location>
</feature>